<name>A0A174N831_9FIRM</name>
<proteinExistence type="predicted"/>
<feature type="transmembrane region" description="Helical" evidence="1">
    <location>
        <begin position="12"/>
        <end position="33"/>
    </location>
</feature>
<dbReference type="AlphaFoldDB" id="A0A174N831"/>
<gene>
    <name evidence="2" type="ORF">ERS852407_05976</name>
</gene>
<dbReference type="EMBL" id="CYZE01000032">
    <property type="protein sequence ID" value="CUP44884.1"/>
    <property type="molecule type" value="Genomic_DNA"/>
</dbReference>
<protein>
    <submittedName>
        <fullName evidence="2">Permease</fullName>
    </submittedName>
</protein>
<accession>A0A174N831</accession>
<evidence type="ECO:0000313" key="3">
    <source>
        <dbReference type="Proteomes" id="UP000095651"/>
    </source>
</evidence>
<reference evidence="2 3" key="1">
    <citation type="submission" date="2015-09" db="EMBL/GenBank/DDBJ databases">
        <authorList>
            <consortium name="Pathogen Informatics"/>
        </authorList>
    </citation>
    <scope>NUCLEOTIDE SEQUENCE [LARGE SCALE GENOMIC DNA]</scope>
    <source>
        <strain evidence="2 3">2789STDY5608850</strain>
    </source>
</reference>
<sequence>MAKSSHSKLIVIKLVLMAILFVIIISGISLYVYPKSQKGSFYSPNVENNITSNAKEHYIRLADNYLDDDDLSKLYKIDNAEDLLKKFNEELNEQYDFYEITFQAFQSLNALEIDDKFFKKYGKKKETIKNQKIKINGTLRYVSSLNTIQVNQRAYDKFLSNISEGRGFQDQDFLFDEKSIPVILGHDYKEYYHIGDIFELNYLETDRKMEVIGFFKEDIALRIDDIEYMLNTYICSPYFQIKKSPSTNAERIFQLRYYLEKNQGFIQYTIQNTDDYMTDETMILKDREEAVKKRAAQFGLDYTILMYPSEIILIDNNKN</sequence>
<organism evidence="2 3">
    <name type="scientific">Hungatella hathewayi</name>
    <dbReference type="NCBI Taxonomy" id="154046"/>
    <lineage>
        <taxon>Bacteria</taxon>
        <taxon>Bacillati</taxon>
        <taxon>Bacillota</taxon>
        <taxon>Clostridia</taxon>
        <taxon>Lachnospirales</taxon>
        <taxon>Lachnospiraceae</taxon>
        <taxon>Hungatella</taxon>
    </lineage>
</organism>
<dbReference type="RefSeq" id="WP_055660759.1">
    <property type="nucleotide sequence ID" value="NZ_CABIXC010000032.1"/>
</dbReference>
<keyword evidence="1" id="KW-1133">Transmembrane helix</keyword>
<dbReference type="Proteomes" id="UP000095651">
    <property type="component" value="Unassembled WGS sequence"/>
</dbReference>
<keyword evidence="1" id="KW-0812">Transmembrane</keyword>
<evidence type="ECO:0000313" key="2">
    <source>
        <dbReference type="EMBL" id="CUP44884.1"/>
    </source>
</evidence>
<evidence type="ECO:0000256" key="1">
    <source>
        <dbReference type="SAM" id="Phobius"/>
    </source>
</evidence>
<keyword evidence="1" id="KW-0472">Membrane</keyword>